<proteinExistence type="predicted"/>
<dbReference type="InterPro" id="IPR011051">
    <property type="entry name" value="RmlC_Cupin_sf"/>
</dbReference>
<gene>
    <name evidence="3" type="ORF">S06H3_11194</name>
</gene>
<dbReference type="InterPro" id="IPR014710">
    <property type="entry name" value="RmlC-like_jellyroll"/>
</dbReference>
<comment type="caution">
    <text evidence="3">The sequence shown here is derived from an EMBL/GenBank/DDBJ whole genome shotgun (WGS) entry which is preliminary data.</text>
</comment>
<dbReference type="EMBL" id="BARV01005357">
    <property type="protein sequence ID" value="GAI14213.1"/>
    <property type="molecule type" value="Genomic_DNA"/>
</dbReference>
<dbReference type="AlphaFoldDB" id="X1L5F7"/>
<dbReference type="PANTHER" id="PTHR35848">
    <property type="entry name" value="OXALATE-BINDING PROTEIN"/>
    <property type="match status" value="1"/>
</dbReference>
<dbReference type="GO" id="GO:0046872">
    <property type="term" value="F:metal ion binding"/>
    <property type="evidence" value="ECO:0007669"/>
    <property type="project" value="UniProtKB-KW"/>
</dbReference>
<evidence type="ECO:0000313" key="3">
    <source>
        <dbReference type="EMBL" id="GAI14213.1"/>
    </source>
</evidence>
<dbReference type="CDD" id="cd02222">
    <property type="entry name" value="cupin_TM1459-like"/>
    <property type="match status" value="1"/>
</dbReference>
<dbReference type="InterPro" id="IPR013096">
    <property type="entry name" value="Cupin_2"/>
</dbReference>
<feature type="non-terminal residue" evidence="3">
    <location>
        <position position="1"/>
    </location>
</feature>
<dbReference type="SUPFAM" id="SSF51182">
    <property type="entry name" value="RmlC-like cupins"/>
    <property type="match status" value="1"/>
</dbReference>
<organism evidence="3">
    <name type="scientific">marine sediment metagenome</name>
    <dbReference type="NCBI Taxonomy" id="412755"/>
    <lineage>
        <taxon>unclassified sequences</taxon>
        <taxon>metagenomes</taxon>
        <taxon>ecological metagenomes</taxon>
    </lineage>
</organism>
<dbReference type="Gene3D" id="2.60.120.10">
    <property type="entry name" value="Jelly Rolls"/>
    <property type="match status" value="1"/>
</dbReference>
<evidence type="ECO:0000259" key="2">
    <source>
        <dbReference type="Pfam" id="PF07883"/>
    </source>
</evidence>
<dbReference type="InterPro" id="IPR051610">
    <property type="entry name" value="GPI/OXD"/>
</dbReference>
<name>X1L5F7_9ZZZZ</name>
<accession>X1L5F7</accession>
<dbReference type="Pfam" id="PF07883">
    <property type="entry name" value="Cupin_2"/>
    <property type="match status" value="1"/>
</dbReference>
<keyword evidence="1" id="KW-0479">Metal-binding</keyword>
<reference evidence="3" key="1">
    <citation type="journal article" date="2014" name="Front. Microbiol.">
        <title>High frequency of phylogenetically diverse reductive dehalogenase-homologous genes in deep subseafloor sedimentary metagenomes.</title>
        <authorList>
            <person name="Kawai M."/>
            <person name="Futagami T."/>
            <person name="Toyoda A."/>
            <person name="Takaki Y."/>
            <person name="Nishi S."/>
            <person name="Hori S."/>
            <person name="Arai W."/>
            <person name="Tsubouchi T."/>
            <person name="Morono Y."/>
            <person name="Uchiyama I."/>
            <person name="Ito T."/>
            <person name="Fujiyama A."/>
            <person name="Inagaki F."/>
            <person name="Takami H."/>
        </authorList>
    </citation>
    <scope>NUCLEOTIDE SEQUENCE</scope>
    <source>
        <strain evidence="3">Expedition CK06-06</strain>
    </source>
</reference>
<sequence>ESKDIRGATVRWLISENEKAPYFAMRYFEVEPGGWTDLGRHAHDHGVIILRGKGKVLLGEKETEISFGDVVYVPPNELHQFKNTGDEPFGFICVIPDKDMLPKMEAEGSRR</sequence>
<protein>
    <recommendedName>
        <fullName evidence="2">Cupin type-2 domain-containing protein</fullName>
    </recommendedName>
</protein>
<evidence type="ECO:0000256" key="1">
    <source>
        <dbReference type="ARBA" id="ARBA00022723"/>
    </source>
</evidence>
<feature type="domain" description="Cupin type-2" evidence="2">
    <location>
        <begin position="27"/>
        <end position="94"/>
    </location>
</feature>
<dbReference type="PANTHER" id="PTHR35848:SF6">
    <property type="entry name" value="CUPIN TYPE-2 DOMAIN-CONTAINING PROTEIN"/>
    <property type="match status" value="1"/>
</dbReference>